<accession>A0ABV1KY20</accession>
<dbReference type="Gene3D" id="3.90.1150.30">
    <property type="match status" value="1"/>
</dbReference>
<dbReference type="InterPro" id="IPR038056">
    <property type="entry name" value="YjbR-like_sf"/>
</dbReference>
<protein>
    <submittedName>
        <fullName evidence="1">MmcQ/YjbR family DNA-binding protein</fullName>
    </submittedName>
</protein>
<evidence type="ECO:0000313" key="2">
    <source>
        <dbReference type="Proteomes" id="UP001493487"/>
    </source>
</evidence>
<sequence length="114" mass="12776">MLRKARGTFSKLPEVEEKIDGFGHSIAQVRGKTFLMMGEGEGEAGPGMSIKTDKETQQLLVAKGGYYKTPYIGQHGWVSVKASQIRDWDEVSQLIIEAYLRQAPKKLSQLYLQT</sequence>
<dbReference type="EMBL" id="JASKHM010000013">
    <property type="protein sequence ID" value="MEQ4484938.1"/>
    <property type="molecule type" value="Genomic_DNA"/>
</dbReference>
<dbReference type="Proteomes" id="UP001493487">
    <property type="component" value="Unassembled WGS sequence"/>
</dbReference>
<keyword evidence="2" id="KW-1185">Reference proteome</keyword>
<dbReference type="SUPFAM" id="SSF142906">
    <property type="entry name" value="YjbR-like"/>
    <property type="match status" value="1"/>
</dbReference>
<gene>
    <name evidence="1" type="ORF">QJS35_21350</name>
</gene>
<dbReference type="GO" id="GO:0003677">
    <property type="term" value="F:DNA binding"/>
    <property type="evidence" value="ECO:0007669"/>
    <property type="project" value="UniProtKB-KW"/>
</dbReference>
<comment type="caution">
    <text evidence="1">The sequence shown here is derived from an EMBL/GenBank/DDBJ whole genome shotgun (WGS) entry which is preliminary data.</text>
</comment>
<dbReference type="Pfam" id="PF04237">
    <property type="entry name" value="YjbR"/>
    <property type="match status" value="1"/>
</dbReference>
<reference evidence="1 2" key="1">
    <citation type="journal article" date="2023" name="Genome Announc.">
        <title>Pan-Genome Analyses of the Genus Cohnella and Proposal of the Novel Species Cohnella silvisoli sp. nov., Isolated from Forest Soil.</title>
        <authorList>
            <person name="Wang C."/>
            <person name="Mao L."/>
            <person name="Bao G."/>
            <person name="Zhu H."/>
        </authorList>
    </citation>
    <scope>NUCLEOTIDE SEQUENCE [LARGE SCALE GENOMIC DNA]</scope>
    <source>
        <strain evidence="1 2">NL03-T5-1</strain>
    </source>
</reference>
<proteinExistence type="predicted"/>
<dbReference type="RefSeq" id="WP_232184855.1">
    <property type="nucleotide sequence ID" value="NZ_JAIOAP010000003.1"/>
</dbReference>
<keyword evidence="1" id="KW-0238">DNA-binding</keyword>
<evidence type="ECO:0000313" key="1">
    <source>
        <dbReference type="EMBL" id="MEQ4484938.1"/>
    </source>
</evidence>
<name>A0ABV1KY20_9BACL</name>
<dbReference type="InterPro" id="IPR058532">
    <property type="entry name" value="YjbR/MT2646/Rv2570-like"/>
</dbReference>
<organism evidence="1 2">
    <name type="scientific">Cohnella silvisoli</name>
    <dbReference type="NCBI Taxonomy" id="2873699"/>
    <lineage>
        <taxon>Bacteria</taxon>
        <taxon>Bacillati</taxon>
        <taxon>Bacillota</taxon>
        <taxon>Bacilli</taxon>
        <taxon>Bacillales</taxon>
        <taxon>Paenibacillaceae</taxon>
        <taxon>Cohnella</taxon>
    </lineage>
</organism>